<evidence type="ECO:0000313" key="3">
    <source>
        <dbReference type="Proteomes" id="UP001415857"/>
    </source>
</evidence>
<evidence type="ECO:0000256" key="1">
    <source>
        <dbReference type="SAM" id="MobiDB-lite"/>
    </source>
</evidence>
<name>A0AAP0WMD5_LIQFO</name>
<dbReference type="AlphaFoldDB" id="A0AAP0WMD5"/>
<evidence type="ECO:0000313" key="2">
    <source>
        <dbReference type="EMBL" id="KAK9273729.1"/>
    </source>
</evidence>
<gene>
    <name evidence="2" type="ORF">L1049_018539</name>
</gene>
<sequence>MSKLKKAIFRGDFDESSYEESRTRKMVQYIASEFHRRLTEANNQQSKHGGSRRGRRHISRDRISGHKQLIEDYFAENPTFPANYFRRRFRMSRPLFLRILNEIQQFDDYFVQRRDATGAIGFSGIQKMTVALRMLAYGMAADSLDEYARMAESTSIESLKRFCLAIIAVYEAEYLRSPIEADIARLLREEEARGFPGMLGSLDCMHWQWKNCPTAWHRTLHWVHT</sequence>
<comment type="caution">
    <text evidence="2">The sequence shown here is derived from an EMBL/GenBank/DDBJ whole genome shotgun (WGS) entry which is preliminary data.</text>
</comment>
<feature type="region of interest" description="Disordered" evidence="1">
    <location>
        <begin position="38"/>
        <end position="61"/>
    </location>
</feature>
<dbReference type="PANTHER" id="PTHR47150">
    <property type="entry name" value="OS12G0169200 PROTEIN"/>
    <property type="match status" value="1"/>
</dbReference>
<dbReference type="Pfam" id="PF04827">
    <property type="entry name" value="Plant_tran"/>
    <property type="match status" value="1"/>
</dbReference>
<dbReference type="EMBL" id="JBBPBK010000012">
    <property type="protein sequence ID" value="KAK9273729.1"/>
    <property type="molecule type" value="Genomic_DNA"/>
</dbReference>
<organism evidence="2 3">
    <name type="scientific">Liquidambar formosana</name>
    <name type="common">Formosan gum</name>
    <dbReference type="NCBI Taxonomy" id="63359"/>
    <lineage>
        <taxon>Eukaryota</taxon>
        <taxon>Viridiplantae</taxon>
        <taxon>Streptophyta</taxon>
        <taxon>Embryophyta</taxon>
        <taxon>Tracheophyta</taxon>
        <taxon>Spermatophyta</taxon>
        <taxon>Magnoliopsida</taxon>
        <taxon>eudicotyledons</taxon>
        <taxon>Gunneridae</taxon>
        <taxon>Pentapetalae</taxon>
        <taxon>Saxifragales</taxon>
        <taxon>Altingiaceae</taxon>
        <taxon>Liquidambar</taxon>
    </lineage>
</organism>
<dbReference type="InterPro" id="IPR006912">
    <property type="entry name" value="Harbinger_derived_prot"/>
</dbReference>
<proteinExistence type="predicted"/>
<feature type="compositionally biased region" description="Basic residues" evidence="1">
    <location>
        <begin position="49"/>
        <end position="59"/>
    </location>
</feature>
<keyword evidence="3" id="KW-1185">Reference proteome</keyword>
<reference evidence="2 3" key="1">
    <citation type="journal article" date="2024" name="Plant J.">
        <title>Genome sequences and population genomics reveal climatic adaptation and genomic divergence between two closely related sweetgum species.</title>
        <authorList>
            <person name="Xu W.Q."/>
            <person name="Ren C.Q."/>
            <person name="Zhang X.Y."/>
            <person name="Comes H.P."/>
            <person name="Liu X.H."/>
            <person name="Li Y.G."/>
            <person name="Kettle C.J."/>
            <person name="Jalonen R."/>
            <person name="Gaisberger H."/>
            <person name="Ma Y.Z."/>
            <person name="Qiu Y.X."/>
        </authorList>
    </citation>
    <scope>NUCLEOTIDE SEQUENCE [LARGE SCALE GENOMIC DNA]</scope>
    <source>
        <strain evidence="2">Hangzhou</strain>
    </source>
</reference>
<dbReference type="PANTHER" id="PTHR47150:SF7">
    <property type="entry name" value="NUCLEASE"/>
    <property type="match status" value="1"/>
</dbReference>
<accession>A0AAP0WMD5</accession>
<protein>
    <recommendedName>
        <fullName evidence="4">Nuclease HARBI1</fullName>
    </recommendedName>
</protein>
<evidence type="ECO:0008006" key="4">
    <source>
        <dbReference type="Google" id="ProtNLM"/>
    </source>
</evidence>
<dbReference type="Proteomes" id="UP001415857">
    <property type="component" value="Unassembled WGS sequence"/>
</dbReference>